<dbReference type="GO" id="GO:0006417">
    <property type="term" value="P:regulation of translation"/>
    <property type="evidence" value="ECO:0007669"/>
    <property type="project" value="UniProtKB-KW"/>
</dbReference>
<dbReference type="EMBL" id="OX451739">
    <property type="protein sequence ID" value="CAI8607048.1"/>
    <property type="molecule type" value="Genomic_DNA"/>
</dbReference>
<dbReference type="SMART" id="SM00544">
    <property type="entry name" value="MA3"/>
    <property type="match status" value="1"/>
</dbReference>
<dbReference type="Pfam" id="PF02847">
    <property type="entry name" value="MA3"/>
    <property type="match status" value="1"/>
</dbReference>
<feature type="domain" description="MI" evidence="7">
    <location>
        <begin position="1"/>
        <end position="102"/>
    </location>
</feature>
<keyword evidence="6" id="KW-0539">Nucleus</keyword>
<evidence type="ECO:0000256" key="1">
    <source>
        <dbReference type="ARBA" id="ARBA00004496"/>
    </source>
</evidence>
<keyword evidence="3" id="KW-0963">Cytoplasm</keyword>
<dbReference type="Proteomes" id="UP001157006">
    <property type="component" value="Chromosome 4"/>
</dbReference>
<evidence type="ECO:0000313" key="8">
    <source>
        <dbReference type="EMBL" id="CAI8607048.1"/>
    </source>
</evidence>
<accession>A0AAV1AD73</accession>
<dbReference type="GO" id="GO:0045892">
    <property type="term" value="P:negative regulation of DNA-templated transcription"/>
    <property type="evidence" value="ECO:0007669"/>
    <property type="project" value="InterPro"/>
</dbReference>
<evidence type="ECO:0000256" key="2">
    <source>
        <dbReference type="ARBA" id="ARBA00005497"/>
    </source>
</evidence>
<keyword evidence="5" id="KW-0810">Translation regulation</keyword>
<protein>
    <recommendedName>
        <fullName evidence="7">MI domain-containing protein</fullName>
    </recommendedName>
</protein>
<reference evidence="8 9" key="1">
    <citation type="submission" date="2023-01" db="EMBL/GenBank/DDBJ databases">
        <authorList>
            <person name="Kreplak J."/>
        </authorList>
    </citation>
    <scope>NUCLEOTIDE SEQUENCE [LARGE SCALE GENOMIC DNA]</scope>
</reference>
<dbReference type="Gene3D" id="1.25.40.180">
    <property type="match status" value="1"/>
</dbReference>
<keyword evidence="9" id="KW-1185">Reference proteome</keyword>
<evidence type="ECO:0000256" key="5">
    <source>
        <dbReference type="ARBA" id="ARBA00022845"/>
    </source>
</evidence>
<comment type="subcellular location">
    <subcellularLocation>
        <location evidence="1">Cytoplasm</location>
    </subcellularLocation>
</comment>
<name>A0AAV1AD73_VICFA</name>
<evidence type="ECO:0000313" key="9">
    <source>
        <dbReference type="Proteomes" id="UP001157006"/>
    </source>
</evidence>
<proteinExistence type="inferred from homology"/>
<dbReference type="PANTHER" id="PTHR12626">
    <property type="entry name" value="PROGRAMMED CELL DEATH 4"/>
    <property type="match status" value="1"/>
</dbReference>
<dbReference type="SUPFAM" id="SSF48371">
    <property type="entry name" value="ARM repeat"/>
    <property type="match status" value="1"/>
</dbReference>
<comment type="similarity">
    <text evidence="2">Belongs to the PDCD4 family.</text>
</comment>
<dbReference type="AlphaFoldDB" id="A0AAV1AD73"/>
<organism evidence="8 9">
    <name type="scientific">Vicia faba</name>
    <name type="common">Broad bean</name>
    <name type="synonym">Faba vulgaris</name>
    <dbReference type="NCBI Taxonomy" id="3906"/>
    <lineage>
        <taxon>Eukaryota</taxon>
        <taxon>Viridiplantae</taxon>
        <taxon>Streptophyta</taxon>
        <taxon>Embryophyta</taxon>
        <taxon>Tracheophyta</taxon>
        <taxon>Spermatophyta</taxon>
        <taxon>Magnoliopsida</taxon>
        <taxon>eudicotyledons</taxon>
        <taxon>Gunneridae</taxon>
        <taxon>Pentapetalae</taxon>
        <taxon>rosids</taxon>
        <taxon>fabids</taxon>
        <taxon>Fabales</taxon>
        <taxon>Fabaceae</taxon>
        <taxon>Papilionoideae</taxon>
        <taxon>50 kb inversion clade</taxon>
        <taxon>NPAAA clade</taxon>
        <taxon>Hologalegina</taxon>
        <taxon>IRL clade</taxon>
        <taxon>Fabeae</taxon>
        <taxon>Vicia</taxon>
    </lineage>
</organism>
<dbReference type="PROSITE" id="PS51366">
    <property type="entry name" value="MI"/>
    <property type="match status" value="1"/>
</dbReference>
<keyword evidence="4" id="KW-0677">Repeat</keyword>
<evidence type="ECO:0000256" key="3">
    <source>
        <dbReference type="ARBA" id="ARBA00022490"/>
    </source>
</evidence>
<evidence type="ECO:0000256" key="4">
    <source>
        <dbReference type="ARBA" id="ARBA00022737"/>
    </source>
</evidence>
<dbReference type="GO" id="GO:0005737">
    <property type="term" value="C:cytoplasm"/>
    <property type="evidence" value="ECO:0007669"/>
    <property type="project" value="UniProtKB-SubCell"/>
</dbReference>
<dbReference type="PANTHER" id="PTHR12626:SF0">
    <property type="entry name" value="PROGRAMMED CELL DEATH PROTEIN 4"/>
    <property type="match status" value="1"/>
</dbReference>
<gene>
    <name evidence="8" type="ORF">VFH_IV019720</name>
</gene>
<evidence type="ECO:0000256" key="6">
    <source>
        <dbReference type="ARBA" id="ARBA00023242"/>
    </source>
</evidence>
<dbReference type="InterPro" id="IPR016024">
    <property type="entry name" value="ARM-type_fold"/>
</dbReference>
<dbReference type="InterPro" id="IPR039778">
    <property type="entry name" value="PDCD4"/>
</dbReference>
<evidence type="ECO:0000259" key="7">
    <source>
        <dbReference type="PROSITE" id="PS51366"/>
    </source>
</evidence>
<dbReference type="InterPro" id="IPR003891">
    <property type="entry name" value="Initiation_fac_eIF4g_MI"/>
</dbReference>
<sequence length="151" mass="16287">MVEACRCIRKLGVAFFHHEVVKQTLVLAMEVPSSEPLMLKLLKEATEEGLISSSQVVKGFSRLADDTTLDASNELAIFLARAMINDVLVPLNLDETSSRLPPKSSGSETVCIARTLVSACPAGKLLAIWINVDSASNAQGCNIVDDRCKID</sequence>